<dbReference type="AlphaFoldDB" id="A0A556PTE1"/>
<reference evidence="2 3" key="1">
    <citation type="submission" date="2019-07" db="EMBL/GenBank/DDBJ databases">
        <title>Allobacillus sp. nov. SKP isolated from shrimp paste of Euphausiacea.</title>
        <authorList>
            <person name="Kanchanasin P."/>
            <person name="Tanasupawat S."/>
            <person name="Shi W."/>
            <person name="Wu L."/>
            <person name="Ma J."/>
        </authorList>
    </citation>
    <scope>NUCLEOTIDE SEQUENCE [LARGE SCALE GENOMIC DNA]</scope>
    <source>
        <strain evidence="2 3">SKP4-8</strain>
    </source>
</reference>
<keyword evidence="1" id="KW-0812">Transmembrane</keyword>
<keyword evidence="1" id="KW-0472">Membrane</keyword>
<name>A0A556PTE1_9BACI</name>
<sequence>MIRLIALIILLIPGILAAYGIKLLRDSFFGEVAPIFINVMIQFGAGILFIIIGIGFIGGFIYRRDQKKNKTKESRKDCVLIDDKNNDMK</sequence>
<gene>
    <name evidence="2" type="ORF">FPQ13_00835</name>
</gene>
<accession>A0A556PTE1</accession>
<keyword evidence="3" id="KW-1185">Reference proteome</keyword>
<keyword evidence="1" id="KW-1133">Transmembrane helix</keyword>
<protein>
    <submittedName>
        <fullName evidence="2">DUF2627 domain-containing protein</fullName>
    </submittedName>
</protein>
<organism evidence="2 3">
    <name type="scientific">Allobacillus salarius</name>
    <dbReference type="NCBI Taxonomy" id="1955272"/>
    <lineage>
        <taxon>Bacteria</taxon>
        <taxon>Bacillati</taxon>
        <taxon>Bacillota</taxon>
        <taxon>Bacilli</taxon>
        <taxon>Bacillales</taxon>
        <taxon>Bacillaceae</taxon>
        <taxon>Allobacillus</taxon>
    </lineage>
</organism>
<dbReference type="Proteomes" id="UP000316425">
    <property type="component" value="Unassembled WGS sequence"/>
</dbReference>
<comment type="caution">
    <text evidence="2">The sequence shown here is derived from an EMBL/GenBank/DDBJ whole genome shotgun (WGS) entry which is preliminary data.</text>
</comment>
<feature type="transmembrane region" description="Helical" evidence="1">
    <location>
        <begin position="41"/>
        <end position="62"/>
    </location>
</feature>
<proteinExistence type="predicted"/>
<evidence type="ECO:0000313" key="2">
    <source>
        <dbReference type="EMBL" id="TSJ67647.1"/>
    </source>
</evidence>
<dbReference type="RefSeq" id="WP_144087406.1">
    <property type="nucleotide sequence ID" value="NZ_VMHE01000001.1"/>
</dbReference>
<evidence type="ECO:0000256" key="1">
    <source>
        <dbReference type="SAM" id="Phobius"/>
    </source>
</evidence>
<dbReference type="InterPro" id="IPR020138">
    <property type="entry name" value="Uncharacterised_YqzF"/>
</dbReference>
<dbReference type="EMBL" id="VMHE01000001">
    <property type="protein sequence ID" value="TSJ67647.1"/>
    <property type="molecule type" value="Genomic_DNA"/>
</dbReference>
<evidence type="ECO:0000313" key="3">
    <source>
        <dbReference type="Proteomes" id="UP000316425"/>
    </source>
</evidence>
<dbReference type="Pfam" id="PF11118">
    <property type="entry name" value="DUF2627"/>
    <property type="match status" value="1"/>
</dbReference>